<dbReference type="AlphaFoldDB" id="A0A0E9UTB9"/>
<reference evidence="1" key="2">
    <citation type="journal article" date="2015" name="Fish Shellfish Immunol.">
        <title>Early steps in the European eel (Anguilla anguilla)-Vibrio vulnificus interaction in the gills: Role of the RtxA13 toxin.</title>
        <authorList>
            <person name="Callol A."/>
            <person name="Pajuelo D."/>
            <person name="Ebbesson L."/>
            <person name="Teles M."/>
            <person name="MacKenzie S."/>
            <person name="Amaro C."/>
        </authorList>
    </citation>
    <scope>NUCLEOTIDE SEQUENCE</scope>
</reference>
<name>A0A0E9UTB9_ANGAN</name>
<evidence type="ECO:0000313" key="1">
    <source>
        <dbReference type="EMBL" id="JAH69062.1"/>
    </source>
</evidence>
<protein>
    <submittedName>
        <fullName evidence="1">Uncharacterized protein</fullName>
    </submittedName>
</protein>
<accession>A0A0E9UTB9</accession>
<dbReference type="EMBL" id="GBXM01039515">
    <property type="protein sequence ID" value="JAH69062.1"/>
    <property type="molecule type" value="Transcribed_RNA"/>
</dbReference>
<organism evidence="1">
    <name type="scientific">Anguilla anguilla</name>
    <name type="common">European freshwater eel</name>
    <name type="synonym">Muraena anguilla</name>
    <dbReference type="NCBI Taxonomy" id="7936"/>
    <lineage>
        <taxon>Eukaryota</taxon>
        <taxon>Metazoa</taxon>
        <taxon>Chordata</taxon>
        <taxon>Craniata</taxon>
        <taxon>Vertebrata</taxon>
        <taxon>Euteleostomi</taxon>
        <taxon>Actinopterygii</taxon>
        <taxon>Neopterygii</taxon>
        <taxon>Teleostei</taxon>
        <taxon>Anguilliformes</taxon>
        <taxon>Anguillidae</taxon>
        <taxon>Anguilla</taxon>
    </lineage>
</organism>
<sequence length="30" mass="3503">MSLCSLDPILTGFLKRFFGLLADDMYRYSE</sequence>
<reference evidence="1" key="1">
    <citation type="submission" date="2014-11" db="EMBL/GenBank/DDBJ databases">
        <authorList>
            <person name="Amaro Gonzalez C."/>
        </authorList>
    </citation>
    <scope>NUCLEOTIDE SEQUENCE</scope>
</reference>
<proteinExistence type="predicted"/>